<comment type="caution">
    <text evidence="1">The sequence shown here is derived from an EMBL/GenBank/DDBJ whole genome shotgun (WGS) entry which is preliminary data.</text>
</comment>
<reference evidence="1" key="1">
    <citation type="submission" date="2020-08" db="EMBL/GenBank/DDBJ databases">
        <title>Genome sequencing and assembly of the red palm weevil Rhynchophorus ferrugineus.</title>
        <authorList>
            <person name="Dias G.B."/>
            <person name="Bergman C.M."/>
            <person name="Manee M."/>
        </authorList>
    </citation>
    <scope>NUCLEOTIDE SEQUENCE</scope>
    <source>
        <strain evidence="1">AA-2017</strain>
        <tissue evidence="1">Whole larva</tissue>
    </source>
</reference>
<evidence type="ECO:0000313" key="1">
    <source>
        <dbReference type="EMBL" id="KAF7287470.1"/>
    </source>
</evidence>
<gene>
    <name evidence="1" type="ORF">GWI33_001436</name>
</gene>
<dbReference type="EMBL" id="JAACXV010000013">
    <property type="protein sequence ID" value="KAF7287470.1"/>
    <property type="molecule type" value="Genomic_DNA"/>
</dbReference>
<accession>A0A834IZY0</accession>
<proteinExistence type="predicted"/>
<dbReference type="Proteomes" id="UP000625711">
    <property type="component" value="Unassembled WGS sequence"/>
</dbReference>
<name>A0A834IZY0_RHYFE</name>
<dbReference type="AlphaFoldDB" id="A0A834IZY0"/>
<protein>
    <submittedName>
        <fullName evidence="1">Uncharacterized protein</fullName>
    </submittedName>
</protein>
<keyword evidence="2" id="KW-1185">Reference proteome</keyword>
<sequence length="101" mass="11574">MIQVGRSVRLSPERWGCHQRARALARGVNRCHLKYASDFQLQAPSFGRFGCAQAARFNMRPTLTVDQSIELLLALHARYIFKTNEMPLLSVICVHKLTIYQ</sequence>
<evidence type="ECO:0000313" key="2">
    <source>
        <dbReference type="Proteomes" id="UP000625711"/>
    </source>
</evidence>
<organism evidence="1 2">
    <name type="scientific">Rhynchophorus ferrugineus</name>
    <name type="common">Red palm weevil</name>
    <name type="synonym">Curculio ferrugineus</name>
    <dbReference type="NCBI Taxonomy" id="354439"/>
    <lineage>
        <taxon>Eukaryota</taxon>
        <taxon>Metazoa</taxon>
        <taxon>Ecdysozoa</taxon>
        <taxon>Arthropoda</taxon>
        <taxon>Hexapoda</taxon>
        <taxon>Insecta</taxon>
        <taxon>Pterygota</taxon>
        <taxon>Neoptera</taxon>
        <taxon>Endopterygota</taxon>
        <taxon>Coleoptera</taxon>
        <taxon>Polyphaga</taxon>
        <taxon>Cucujiformia</taxon>
        <taxon>Curculionidae</taxon>
        <taxon>Dryophthorinae</taxon>
        <taxon>Rhynchophorus</taxon>
    </lineage>
</organism>